<feature type="transmembrane region" description="Helical" evidence="1">
    <location>
        <begin position="316"/>
        <end position="337"/>
    </location>
</feature>
<feature type="transmembrane region" description="Helical" evidence="1">
    <location>
        <begin position="78"/>
        <end position="102"/>
    </location>
</feature>
<dbReference type="AlphaFoldDB" id="A0A6G0SH57"/>
<evidence type="ECO:0000256" key="1">
    <source>
        <dbReference type="SAM" id="Phobius"/>
    </source>
</evidence>
<feature type="transmembrane region" description="Helical" evidence="1">
    <location>
        <begin position="434"/>
        <end position="456"/>
    </location>
</feature>
<feature type="transmembrane region" description="Helical" evidence="1">
    <location>
        <begin position="130"/>
        <end position="154"/>
    </location>
</feature>
<evidence type="ECO:0000313" key="3">
    <source>
        <dbReference type="EMBL" id="KAE9357676.1"/>
    </source>
</evidence>
<organism evidence="3 4">
    <name type="scientific">Phytophthora fragariae</name>
    <dbReference type="NCBI Taxonomy" id="53985"/>
    <lineage>
        <taxon>Eukaryota</taxon>
        <taxon>Sar</taxon>
        <taxon>Stramenopiles</taxon>
        <taxon>Oomycota</taxon>
        <taxon>Peronosporomycetes</taxon>
        <taxon>Peronosporales</taxon>
        <taxon>Peronosporaceae</taxon>
        <taxon>Phytophthora</taxon>
    </lineage>
</organism>
<accession>A0A6G0SH57</accession>
<dbReference type="Pfam" id="PF26605">
    <property type="entry name" value="WLGC"/>
    <property type="match status" value="1"/>
</dbReference>
<dbReference type="SUPFAM" id="SSF52058">
    <property type="entry name" value="L domain-like"/>
    <property type="match status" value="1"/>
</dbReference>
<keyword evidence="1" id="KW-0472">Membrane</keyword>
<dbReference type="Gene3D" id="3.80.10.10">
    <property type="entry name" value="Ribonuclease Inhibitor"/>
    <property type="match status" value="1"/>
</dbReference>
<dbReference type="InterPro" id="IPR032675">
    <property type="entry name" value="LRR_dom_sf"/>
</dbReference>
<gene>
    <name evidence="3" type="ORF">PF008_g3044</name>
</gene>
<name>A0A6G0SH57_9STRA</name>
<dbReference type="InterPro" id="IPR058256">
    <property type="entry name" value="WLGC"/>
</dbReference>
<evidence type="ECO:0000259" key="2">
    <source>
        <dbReference type="Pfam" id="PF26605"/>
    </source>
</evidence>
<feature type="transmembrane region" description="Helical" evidence="1">
    <location>
        <begin position="278"/>
        <end position="296"/>
    </location>
</feature>
<dbReference type="Proteomes" id="UP000486351">
    <property type="component" value="Unassembled WGS sequence"/>
</dbReference>
<reference evidence="3 4" key="1">
    <citation type="submission" date="2018-09" db="EMBL/GenBank/DDBJ databases">
        <title>Genomic investigation of the strawberry pathogen Phytophthora fragariae indicates pathogenicity is determined by transcriptional variation in three key races.</title>
        <authorList>
            <person name="Adams T.M."/>
            <person name="Armitage A.D."/>
            <person name="Sobczyk M.K."/>
            <person name="Bates H.J."/>
            <person name="Dunwell J.M."/>
            <person name="Nellist C.F."/>
            <person name="Harrison R.J."/>
        </authorList>
    </citation>
    <scope>NUCLEOTIDE SEQUENCE [LARGE SCALE GENOMIC DNA]</scope>
    <source>
        <strain evidence="3 4">NOV-77</strain>
    </source>
</reference>
<keyword evidence="1" id="KW-0812">Transmembrane</keyword>
<feature type="domain" description="WLGC" evidence="2">
    <location>
        <begin position="744"/>
        <end position="807"/>
    </location>
</feature>
<protein>
    <recommendedName>
        <fullName evidence="2">WLGC domain-containing protein</fullName>
    </recommendedName>
</protein>
<keyword evidence="1" id="KW-1133">Transmembrane helix</keyword>
<dbReference type="EMBL" id="QXFY01000089">
    <property type="protein sequence ID" value="KAE9357676.1"/>
    <property type="molecule type" value="Genomic_DNA"/>
</dbReference>
<comment type="caution">
    <text evidence="3">The sequence shown here is derived from an EMBL/GenBank/DDBJ whole genome shotgun (WGS) entry which is preliminary data.</text>
</comment>
<proteinExistence type="predicted"/>
<sequence>MSFDQASDNGLGHLSELMSTIYSPSNNPPTRRTSANAQVQPASSFSRKASLKAKLGRVRSSIRVVYFKESFYEVYGTLGLVMLLAFTLSFLAMVYLTVVQIMPNWMANFMMGTATLDNGEFLLMSKPSQAIVVTSALMLSMFACLYLWLIVFMLSYNSETTVNNLARTPDPKSLSYRVMQKFLPLLKRIQAQTKRASSNTAAAVVSTPRNSSQTSSFGSRISSFGSHTSSFGSRTASRLISDFTSIEGTYHRYYDAVLDFPKLIFQTMSLSGYLSKGFPLPIIFFYVLPLGFNWLISFYRFQRNKPDPMLVVARVFYLFDLFFAVFAPIVMLLYSYYNFNMDRANFATREETLTPGSFDRIARLFADPIQVQMAKTSLANLQITGGEYILVKCFLNLLGIYKWKKVIAHLILANRSRREEKGGAKAHAHPHSRVHTIVGGIVFIFCGVGIAIYTALALSTSITNCSPYYHCPVYSYRWEWGQKSTCPCIVFIDRELAPKTYNEWINAPNVTDPLSALASNGYLQTVQIINRALPELPEALRQCKTLKDLILIYTKTRRFPEWTKEFTHLQYLHVENDFQHSSLQYLPPDIFTEMHSLRFVRTGGASGLTEYPSLKGLHSLSTLVMSIVRGLKQLPNLDDLSGLTTLYIADAIHVHSLPSLTGLTSLKNFAIFRRNEICCNGWATGYCDLTNFQCLPRPNEPTVQCVSDRMPAEDLAVVERIDGFLCGTNITQDLEAPEPSLESTDGVCQGVLYRECYLNGTRGICYNGRMQVVHCDVFGEYEKMRRLQITRGVGDKCDPDVEAWLGCPNSTAHDE</sequence>
<evidence type="ECO:0000313" key="4">
    <source>
        <dbReference type="Proteomes" id="UP000486351"/>
    </source>
</evidence>